<keyword evidence="3" id="KW-1185">Reference proteome</keyword>
<reference evidence="2" key="1">
    <citation type="submission" date="2022-10" db="EMBL/GenBank/DDBJ databases">
        <title>Chitiniphilus purpureus sp. nov., a novel chitin-degrading bacterium isolated from crawfish pond sediment.</title>
        <authorList>
            <person name="Li K."/>
        </authorList>
    </citation>
    <scope>NUCLEOTIDE SEQUENCE</scope>
    <source>
        <strain evidence="2">CD1</strain>
    </source>
</reference>
<protein>
    <submittedName>
        <fullName evidence="2">DUF3330 domain-containing protein</fullName>
    </submittedName>
</protein>
<feature type="region of interest" description="Disordered" evidence="1">
    <location>
        <begin position="68"/>
        <end position="88"/>
    </location>
</feature>
<dbReference type="EMBL" id="CP106753">
    <property type="protein sequence ID" value="UXY14451.1"/>
    <property type="molecule type" value="Genomic_DNA"/>
</dbReference>
<dbReference type="Pfam" id="PF11809">
    <property type="entry name" value="DUF3330"/>
    <property type="match status" value="1"/>
</dbReference>
<evidence type="ECO:0000313" key="3">
    <source>
        <dbReference type="Proteomes" id="UP001061302"/>
    </source>
</evidence>
<dbReference type="InterPro" id="IPR021767">
    <property type="entry name" value="TnpM"/>
</dbReference>
<dbReference type="RefSeq" id="WP_263123751.1">
    <property type="nucleotide sequence ID" value="NZ_CP106753.1"/>
</dbReference>
<accession>A0ABY6DMW9</accession>
<sequence length="88" mass="10003">MRTQHHDNQYGPAPPRDQIRAHRNGDVAEDEQGACATDVPTSAAVREENQDYVRHFCNDDAYQQWLRRARREVPAPTPGLGDEPDPTH</sequence>
<proteinExistence type="predicted"/>
<gene>
    <name evidence="2" type="ORF">N8I74_14150</name>
</gene>
<feature type="compositionally biased region" description="Basic and acidic residues" evidence="1">
    <location>
        <begin position="17"/>
        <end position="26"/>
    </location>
</feature>
<evidence type="ECO:0000256" key="1">
    <source>
        <dbReference type="SAM" id="MobiDB-lite"/>
    </source>
</evidence>
<dbReference type="Proteomes" id="UP001061302">
    <property type="component" value="Chromosome"/>
</dbReference>
<evidence type="ECO:0000313" key="2">
    <source>
        <dbReference type="EMBL" id="UXY14451.1"/>
    </source>
</evidence>
<feature type="region of interest" description="Disordered" evidence="1">
    <location>
        <begin position="1"/>
        <end position="42"/>
    </location>
</feature>
<name>A0ABY6DMW9_9NEIS</name>
<organism evidence="2 3">
    <name type="scientific">Chitiniphilus purpureus</name>
    <dbReference type="NCBI Taxonomy" id="2981137"/>
    <lineage>
        <taxon>Bacteria</taxon>
        <taxon>Pseudomonadati</taxon>
        <taxon>Pseudomonadota</taxon>
        <taxon>Betaproteobacteria</taxon>
        <taxon>Neisseriales</taxon>
        <taxon>Chitinibacteraceae</taxon>
        <taxon>Chitiniphilus</taxon>
    </lineage>
</organism>